<accession>A0A0K1LPZ3</accession>
<reference evidence="1 2" key="1">
    <citation type="journal article" date="2015" name="Genome Announc.">
        <title>Complete Genome Sequence of Carbapenemase-Producing Klebsiella pneumoniae Myophage Matisse.</title>
        <authorList>
            <person name="Provasek V.E."/>
            <person name="Lessor L.E."/>
            <person name="Cahill J.L."/>
            <person name="Rasche E.S."/>
            <person name="Kuty Everett G.F."/>
        </authorList>
    </citation>
    <scope>NUCLEOTIDE SEQUENCE [LARGE SCALE GENOMIC DNA]</scope>
</reference>
<dbReference type="GeneID" id="26613378"/>
<name>A0A0K1LPZ3_9CAUD</name>
<dbReference type="KEGG" id="vg:26613378"/>
<proteinExistence type="predicted"/>
<protein>
    <submittedName>
        <fullName evidence="1">Uncharacterized protein</fullName>
    </submittedName>
</protein>
<evidence type="ECO:0000313" key="1">
    <source>
        <dbReference type="EMBL" id="AKU44499.1"/>
    </source>
</evidence>
<organism evidence="1 2">
    <name type="scientific">Klebsiella phage Matisse</name>
    <dbReference type="NCBI Taxonomy" id="1675607"/>
    <lineage>
        <taxon>Viruses</taxon>
        <taxon>Duplodnaviria</taxon>
        <taxon>Heunggongvirae</taxon>
        <taxon>Uroviricota</taxon>
        <taxon>Caudoviricetes</taxon>
        <taxon>Pantevenvirales</taxon>
        <taxon>Straboviridae</taxon>
        <taxon>Slopekvirus</taxon>
        <taxon>Slopekvirus matisse</taxon>
    </lineage>
</organism>
<dbReference type="EMBL" id="KT001918">
    <property type="protein sequence ID" value="AKU44499.1"/>
    <property type="molecule type" value="Genomic_DNA"/>
</dbReference>
<dbReference type="RefSeq" id="YP_009194439.1">
    <property type="nucleotide sequence ID" value="NC_028750.1"/>
</dbReference>
<keyword evidence="2" id="KW-1185">Reference proteome</keyword>
<evidence type="ECO:0000313" key="2">
    <source>
        <dbReference type="Proteomes" id="UP000203408"/>
    </source>
</evidence>
<sequence length="262" mass="29272">MTHLKKFKEFLTEGKTLARTVARGQRAKTSDKHSIGFLHFKHGSDFEVLAPDSHDLAYFGKNIVRLKGMTTGKVQAAYVDWAKGTVSFYSGNPDDDLDFDKPEKFKAATLYEEAEENLDLYNQLAEDFEIEIPMDEALVKGKVYKLPSNDMRLLYTGRSKTKASGEYAVFTVVDASGKPRLVSGKKFTQEYKGDMVSKLVLVESEDLNEAAKGIREKVIAVMVKRGFNEKDAEKMVDKNLKDAMKVRPGATPGKLAEIVSIL</sequence>
<dbReference type="Proteomes" id="UP000203408">
    <property type="component" value="Segment"/>
</dbReference>
<gene>
    <name evidence="1" type="ORF">CPT_Matisse195</name>
</gene>